<keyword evidence="3" id="KW-1185">Reference proteome</keyword>
<accession>A0AAU9SDG8</accession>
<evidence type="ECO:0000313" key="3">
    <source>
        <dbReference type="Proteomes" id="UP000836841"/>
    </source>
</evidence>
<proteinExistence type="predicted"/>
<gene>
    <name evidence="2" type="ORF">TAV2_LOCUS16147</name>
</gene>
<feature type="compositionally biased region" description="Low complexity" evidence="1">
    <location>
        <begin position="166"/>
        <end position="188"/>
    </location>
</feature>
<protein>
    <submittedName>
        <fullName evidence="2">Uncharacterized protein</fullName>
    </submittedName>
</protein>
<evidence type="ECO:0000313" key="2">
    <source>
        <dbReference type="EMBL" id="CAH2065564.1"/>
    </source>
</evidence>
<dbReference type="Proteomes" id="UP000836841">
    <property type="component" value="Chromosome 5"/>
</dbReference>
<sequence>MTPHGKKGIHKHCASPQNFLKIEYDMMAESGLDEPPPYTDLVQEVVAKMTANDGSPHSDSQGTSTAATSATPTRILLNQEFLKLRNFTLTESIHESHTLTVDMDMRISGLEANTKAVNINVETLKEDVVAMRGEFKEELATVKNEMVAVLNAFLQKVGTTPISTTAADASPHRAAAASTNPANTTNPSQQKPTLHEMCAVLLRD</sequence>
<feature type="region of interest" description="Disordered" evidence="1">
    <location>
        <begin position="164"/>
        <end position="194"/>
    </location>
</feature>
<reference evidence="2 3" key="1">
    <citation type="submission" date="2022-03" db="EMBL/GenBank/DDBJ databases">
        <authorList>
            <person name="Nunn A."/>
            <person name="Chopra R."/>
            <person name="Nunn A."/>
            <person name="Contreras Garrido A."/>
        </authorList>
    </citation>
    <scope>NUCLEOTIDE SEQUENCE [LARGE SCALE GENOMIC DNA]</scope>
</reference>
<feature type="region of interest" description="Disordered" evidence="1">
    <location>
        <begin position="51"/>
        <end position="70"/>
    </location>
</feature>
<feature type="compositionally biased region" description="Polar residues" evidence="1">
    <location>
        <begin position="52"/>
        <end position="62"/>
    </location>
</feature>
<organism evidence="2 3">
    <name type="scientific">Thlaspi arvense</name>
    <name type="common">Field penny-cress</name>
    <dbReference type="NCBI Taxonomy" id="13288"/>
    <lineage>
        <taxon>Eukaryota</taxon>
        <taxon>Viridiplantae</taxon>
        <taxon>Streptophyta</taxon>
        <taxon>Embryophyta</taxon>
        <taxon>Tracheophyta</taxon>
        <taxon>Spermatophyta</taxon>
        <taxon>Magnoliopsida</taxon>
        <taxon>eudicotyledons</taxon>
        <taxon>Gunneridae</taxon>
        <taxon>Pentapetalae</taxon>
        <taxon>rosids</taxon>
        <taxon>malvids</taxon>
        <taxon>Brassicales</taxon>
        <taxon>Brassicaceae</taxon>
        <taxon>Thlaspideae</taxon>
        <taxon>Thlaspi</taxon>
    </lineage>
</organism>
<evidence type="ECO:0000256" key="1">
    <source>
        <dbReference type="SAM" id="MobiDB-lite"/>
    </source>
</evidence>
<name>A0AAU9SDG8_THLAR</name>
<dbReference type="AlphaFoldDB" id="A0AAU9SDG8"/>
<dbReference type="EMBL" id="OU466861">
    <property type="protein sequence ID" value="CAH2065564.1"/>
    <property type="molecule type" value="Genomic_DNA"/>
</dbReference>